<dbReference type="GeneID" id="75916007"/>
<comment type="caution">
    <text evidence="2">The sequence shown here is derived from an EMBL/GenBank/DDBJ whole genome shotgun (WGS) entry which is preliminary data.</text>
</comment>
<dbReference type="RefSeq" id="XP_051442654.1">
    <property type="nucleotide sequence ID" value="XM_051590664.1"/>
</dbReference>
<sequence length="623" mass="67374">MLLGWYLKYGISLAASGLLLVVATESTNNPPATPKRYDLDIKSGTFIGPIESSNPHIQQRSNNPFGGHDYLISTHQLSYNVQAAGRLLYGVSSSLAQTPTVSISAAPPTQTTATVQAGQGSTIALAPPTVTTALTNTSGTNVITSFTSEIEVRLKCNLDATFCSKVANAFGSAISQLGQVLRVKNRIVVDASYYNFCDKQCANGTYGWALPSSQYTLPNLRGVDPNYLHPQALAKQLSPYNSTSWSTSDGQDFDISAEFNHDAYLAGTTTASTQGWNGTGVIPGGRFWFQEDTTIRSDQIDMEYIILHELLHGLGFLSSWGSYFVGPESPYFLSLQSMVDPSYLSIATLTPNSYTDSKSGAVYLTGFLPGMIFDKYAIANTTHAGYSQSLATIGDDIQNFCLQNDGAYIVNFIKQFHNSNHSSNAEYVYNLLHTNQSMAFNLSSQSFSNLFSADQQPLMANSITLYSASNTSNTELSPSNFRPGLMMSHLDDSYLGTPNFLMSHSYESGITLQDLTAKVYQNSPPIYINTTLNGTTVQTLYNFTIGPGILDILNTIGYGSITNNVTYPAVFSSDKQYEPKKRSGCSSGGMSGSQTSFGISIRSIPLRIPLVIAVALATLIPLL</sequence>
<dbReference type="AlphaFoldDB" id="A0AAD5HB15"/>
<evidence type="ECO:0000313" key="2">
    <source>
        <dbReference type="EMBL" id="KAI8577650.1"/>
    </source>
</evidence>
<gene>
    <name evidence="2" type="ORF">K450DRAFT_251098</name>
</gene>
<accession>A0AAD5HB15</accession>
<name>A0AAD5HB15_UMBRA</name>
<evidence type="ECO:0000256" key="1">
    <source>
        <dbReference type="SAM" id="SignalP"/>
    </source>
</evidence>
<evidence type="ECO:0000313" key="3">
    <source>
        <dbReference type="Proteomes" id="UP001206595"/>
    </source>
</evidence>
<reference evidence="2" key="2">
    <citation type="journal article" date="2022" name="Proc. Natl. Acad. Sci. U.S.A.">
        <title>Diploid-dominant life cycles characterize the early evolution of Fungi.</title>
        <authorList>
            <person name="Amses K.R."/>
            <person name="Simmons D.R."/>
            <person name="Longcore J.E."/>
            <person name="Mondo S.J."/>
            <person name="Seto K."/>
            <person name="Jeronimo G.H."/>
            <person name="Bonds A.E."/>
            <person name="Quandt C.A."/>
            <person name="Davis W.J."/>
            <person name="Chang Y."/>
            <person name="Federici B.A."/>
            <person name="Kuo A."/>
            <person name="LaButti K."/>
            <person name="Pangilinan J."/>
            <person name="Andreopoulos W."/>
            <person name="Tritt A."/>
            <person name="Riley R."/>
            <person name="Hundley H."/>
            <person name="Johnson J."/>
            <person name="Lipzen A."/>
            <person name="Barry K."/>
            <person name="Lang B.F."/>
            <person name="Cuomo C.A."/>
            <person name="Buchler N.E."/>
            <person name="Grigoriev I.V."/>
            <person name="Spatafora J.W."/>
            <person name="Stajich J.E."/>
            <person name="James T.Y."/>
        </authorList>
    </citation>
    <scope>NUCLEOTIDE SEQUENCE</scope>
    <source>
        <strain evidence="2">AG</strain>
    </source>
</reference>
<proteinExistence type="predicted"/>
<feature type="signal peptide" evidence="1">
    <location>
        <begin position="1"/>
        <end position="23"/>
    </location>
</feature>
<organism evidence="2 3">
    <name type="scientific">Umbelopsis ramanniana AG</name>
    <dbReference type="NCBI Taxonomy" id="1314678"/>
    <lineage>
        <taxon>Eukaryota</taxon>
        <taxon>Fungi</taxon>
        <taxon>Fungi incertae sedis</taxon>
        <taxon>Mucoromycota</taxon>
        <taxon>Mucoromycotina</taxon>
        <taxon>Umbelopsidomycetes</taxon>
        <taxon>Umbelopsidales</taxon>
        <taxon>Umbelopsidaceae</taxon>
        <taxon>Umbelopsis</taxon>
    </lineage>
</organism>
<protein>
    <submittedName>
        <fullName evidence="2">Uncharacterized protein</fullName>
    </submittedName>
</protein>
<keyword evidence="1" id="KW-0732">Signal</keyword>
<dbReference type="Proteomes" id="UP001206595">
    <property type="component" value="Unassembled WGS sequence"/>
</dbReference>
<reference evidence="2" key="1">
    <citation type="submission" date="2021-06" db="EMBL/GenBank/DDBJ databases">
        <authorList>
            <consortium name="DOE Joint Genome Institute"/>
            <person name="Mondo S.J."/>
            <person name="Amses K.R."/>
            <person name="Simmons D.R."/>
            <person name="Longcore J.E."/>
            <person name="Seto K."/>
            <person name="Alves G.H."/>
            <person name="Bonds A.E."/>
            <person name="Quandt C.A."/>
            <person name="Davis W.J."/>
            <person name="Chang Y."/>
            <person name="Letcher P.M."/>
            <person name="Powell M.J."/>
            <person name="Kuo A."/>
            <person name="Labutti K."/>
            <person name="Pangilinan J."/>
            <person name="Andreopoulos W."/>
            <person name="Tritt A."/>
            <person name="Riley R."/>
            <person name="Hundley H."/>
            <person name="Johnson J."/>
            <person name="Lipzen A."/>
            <person name="Barry K."/>
            <person name="Berbee M.L."/>
            <person name="Buchler N.E."/>
            <person name="Grigoriev I.V."/>
            <person name="Spatafora J.W."/>
            <person name="Stajich J.E."/>
            <person name="James T.Y."/>
        </authorList>
    </citation>
    <scope>NUCLEOTIDE SEQUENCE</scope>
    <source>
        <strain evidence="2">AG</strain>
    </source>
</reference>
<keyword evidence="3" id="KW-1185">Reference proteome</keyword>
<feature type="chain" id="PRO_5042199806" evidence="1">
    <location>
        <begin position="24"/>
        <end position="623"/>
    </location>
</feature>
<dbReference type="EMBL" id="MU620938">
    <property type="protein sequence ID" value="KAI8577650.1"/>
    <property type="molecule type" value="Genomic_DNA"/>
</dbReference>